<dbReference type="GO" id="GO:0009506">
    <property type="term" value="C:plasmodesma"/>
    <property type="evidence" value="ECO:0007669"/>
    <property type="project" value="UniProtKB-SubCell"/>
</dbReference>
<dbReference type="CDD" id="cd23509">
    <property type="entry name" value="Gnk2-like"/>
    <property type="match status" value="2"/>
</dbReference>
<evidence type="ECO:0000256" key="8">
    <source>
        <dbReference type="ARBA" id="ARBA00038393"/>
    </source>
</evidence>
<keyword evidence="9" id="KW-0812">Transmembrane</keyword>
<evidence type="ECO:0000259" key="10">
    <source>
        <dbReference type="PROSITE" id="PS51473"/>
    </source>
</evidence>
<organism evidence="11 12">
    <name type="scientific">Morella rubra</name>
    <name type="common">Chinese bayberry</name>
    <dbReference type="NCBI Taxonomy" id="262757"/>
    <lineage>
        <taxon>Eukaryota</taxon>
        <taxon>Viridiplantae</taxon>
        <taxon>Streptophyta</taxon>
        <taxon>Embryophyta</taxon>
        <taxon>Tracheophyta</taxon>
        <taxon>Spermatophyta</taxon>
        <taxon>Magnoliopsida</taxon>
        <taxon>eudicotyledons</taxon>
        <taxon>Gunneridae</taxon>
        <taxon>Pentapetalae</taxon>
        <taxon>rosids</taxon>
        <taxon>fabids</taxon>
        <taxon>Fagales</taxon>
        <taxon>Myricaceae</taxon>
        <taxon>Morella</taxon>
    </lineage>
</organism>
<evidence type="ECO:0000313" key="12">
    <source>
        <dbReference type="Proteomes" id="UP000516437"/>
    </source>
</evidence>
<dbReference type="EMBL" id="RXIC02000026">
    <property type="protein sequence ID" value="KAB1202896.1"/>
    <property type="molecule type" value="Genomic_DNA"/>
</dbReference>
<keyword evidence="6" id="KW-1015">Disulfide bond</keyword>
<dbReference type="Pfam" id="PF01657">
    <property type="entry name" value="Stress-antifung"/>
    <property type="match status" value="2"/>
</dbReference>
<feature type="transmembrane region" description="Helical" evidence="9">
    <location>
        <begin position="270"/>
        <end position="290"/>
    </location>
</feature>
<dbReference type="InterPro" id="IPR051378">
    <property type="entry name" value="Cell2Cell_Antifungal"/>
</dbReference>
<comment type="similarity">
    <text evidence="8">Belongs to the cysteine-rich repeat secretory protein family. Plasmodesmata-located proteins (PDLD) subfamily.</text>
</comment>
<reference evidence="11 12" key="1">
    <citation type="journal article" date="2019" name="Plant Biotechnol. J.">
        <title>The red bayberry genome and genetic basis of sex determination.</title>
        <authorList>
            <person name="Jia H.M."/>
            <person name="Jia H.J."/>
            <person name="Cai Q.L."/>
            <person name="Wang Y."/>
            <person name="Zhao H.B."/>
            <person name="Yang W.F."/>
            <person name="Wang G.Y."/>
            <person name="Li Y.H."/>
            <person name="Zhan D.L."/>
            <person name="Shen Y.T."/>
            <person name="Niu Q.F."/>
            <person name="Chang L."/>
            <person name="Qiu J."/>
            <person name="Zhao L."/>
            <person name="Xie H.B."/>
            <person name="Fu W.Y."/>
            <person name="Jin J."/>
            <person name="Li X.W."/>
            <person name="Jiao Y."/>
            <person name="Zhou C.C."/>
            <person name="Tu T."/>
            <person name="Chai C.Y."/>
            <person name="Gao J.L."/>
            <person name="Fan L.J."/>
            <person name="van de Weg E."/>
            <person name="Wang J.Y."/>
            <person name="Gao Z.S."/>
        </authorList>
    </citation>
    <scope>NUCLEOTIDE SEQUENCE [LARGE SCALE GENOMIC DNA]</scope>
    <source>
        <tissue evidence="11">Leaves</tissue>
    </source>
</reference>
<feature type="domain" description="Gnk2-homologous" evidence="10">
    <location>
        <begin position="36"/>
        <end position="140"/>
    </location>
</feature>
<evidence type="ECO:0000313" key="11">
    <source>
        <dbReference type="EMBL" id="KAB1202896.1"/>
    </source>
</evidence>
<gene>
    <name evidence="11" type="ORF">CJ030_MR8G022413</name>
</gene>
<dbReference type="GO" id="GO:0046739">
    <property type="term" value="P:transport of virus in multicellular host"/>
    <property type="evidence" value="ECO:0007669"/>
    <property type="project" value="TreeGrafter"/>
</dbReference>
<proteinExistence type="inferred from homology"/>
<keyword evidence="5" id="KW-0965">Cell junction</keyword>
<dbReference type="PANTHER" id="PTHR32080:SF6">
    <property type="entry name" value="PLASMODESMATA-LOCATED PROTEIN 4"/>
    <property type="match status" value="1"/>
</dbReference>
<keyword evidence="3" id="KW-0732">Signal</keyword>
<accession>A0A6A1URV8</accession>
<evidence type="ECO:0000256" key="4">
    <source>
        <dbReference type="ARBA" id="ARBA00022737"/>
    </source>
</evidence>
<protein>
    <submittedName>
        <fullName evidence="11">Cysteine-rich repeat secretory protein 3</fullName>
    </submittedName>
</protein>
<comment type="subcellular location">
    <subcellularLocation>
        <location evidence="7">Cell junction</location>
        <location evidence="7">Plasmodesma</location>
    </subcellularLocation>
    <subcellularLocation>
        <location evidence="1">Cell membrane</location>
        <topology evidence="1">Single-pass type I membrane protein</topology>
    </subcellularLocation>
</comment>
<evidence type="ECO:0000256" key="3">
    <source>
        <dbReference type="ARBA" id="ARBA00022729"/>
    </source>
</evidence>
<keyword evidence="4" id="KW-0677">Repeat</keyword>
<comment type="caution">
    <text evidence="11">The sequence shown here is derived from an EMBL/GenBank/DDBJ whole genome shotgun (WGS) entry which is preliminary data.</text>
</comment>
<dbReference type="GO" id="GO:0005886">
    <property type="term" value="C:plasma membrane"/>
    <property type="evidence" value="ECO:0007669"/>
    <property type="project" value="UniProtKB-SubCell"/>
</dbReference>
<evidence type="ECO:0000256" key="7">
    <source>
        <dbReference type="ARBA" id="ARBA00024184"/>
    </source>
</evidence>
<name>A0A6A1URV8_9ROSI</name>
<dbReference type="Gene3D" id="3.30.430.20">
    <property type="entry name" value="Gnk2 domain, C-X8-C-X2-C motif"/>
    <property type="match status" value="2"/>
</dbReference>
<evidence type="ECO:0000256" key="2">
    <source>
        <dbReference type="ARBA" id="ARBA00022581"/>
    </source>
</evidence>
<keyword evidence="9" id="KW-1133">Transmembrane helix</keyword>
<keyword evidence="9" id="KW-0472">Membrane</keyword>
<dbReference type="Proteomes" id="UP000516437">
    <property type="component" value="Chromosome 8"/>
</dbReference>
<keyword evidence="12" id="KW-1185">Reference proteome</keyword>
<dbReference type="GO" id="GO:0010497">
    <property type="term" value="P:plasmodesmata-mediated intercellular transport"/>
    <property type="evidence" value="ECO:0007669"/>
    <property type="project" value="TreeGrafter"/>
</dbReference>
<evidence type="ECO:0000256" key="5">
    <source>
        <dbReference type="ARBA" id="ARBA00022949"/>
    </source>
</evidence>
<evidence type="ECO:0000256" key="6">
    <source>
        <dbReference type="ARBA" id="ARBA00023157"/>
    </source>
</evidence>
<evidence type="ECO:0000256" key="9">
    <source>
        <dbReference type="SAM" id="Phobius"/>
    </source>
</evidence>
<dbReference type="FunFam" id="3.30.430.20:FF:000008">
    <property type="entry name" value="cysteine-rich repeat secretory protein 3"/>
    <property type="match status" value="1"/>
</dbReference>
<dbReference type="OrthoDB" id="1715309at2759"/>
<sequence length="299" mass="32403">MDSTLISLSNIASHTLLFTVYLALFLPSGKSFTDYSTLVYKNCASETFTDAAYKMYSQALSSLFDELLAHSSQSKFFKAVSGDSERGISGLFQCRGDISDEECYNCVNALSQMSNSLCSQAMAVRVQFVGCYTRYKADGFHESGTTSGTNDLLYKSCGESKEEAGRFLEQRDAAFASLESGVLSNNGYYTTSFDSFEVMAQCEGDLGACDCGKCVSSAVQIAQEECRNADSGEIYLDKCFMSYAYHPDGIAGKTNPENEKGKSNNNGKSTAIIAGGAAALFFGFMLFLFIKSCGKKDDD</sequence>
<dbReference type="PROSITE" id="PS51473">
    <property type="entry name" value="GNK2"/>
    <property type="match status" value="2"/>
</dbReference>
<dbReference type="InterPro" id="IPR002902">
    <property type="entry name" value="GNK2"/>
</dbReference>
<dbReference type="InterPro" id="IPR038408">
    <property type="entry name" value="GNK2_sf"/>
</dbReference>
<dbReference type="AlphaFoldDB" id="A0A6A1URV8"/>
<dbReference type="PANTHER" id="PTHR32080">
    <property type="entry name" value="ANTIFUNGAL PROTEIN GINKBILOBIN-2-LIKE"/>
    <property type="match status" value="1"/>
</dbReference>
<keyword evidence="2" id="KW-0945">Host-virus interaction</keyword>
<evidence type="ECO:0000256" key="1">
    <source>
        <dbReference type="ARBA" id="ARBA00004251"/>
    </source>
</evidence>
<feature type="domain" description="Gnk2-homologous" evidence="10">
    <location>
        <begin position="149"/>
        <end position="248"/>
    </location>
</feature>
<feature type="transmembrane region" description="Helical" evidence="9">
    <location>
        <begin position="6"/>
        <end position="26"/>
    </location>
</feature>